<dbReference type="Pfam" id="PF01106">
    <property type="entry name" value="NifU"/>
    <property type="match status" value="1"/>
</dbReference>
<dbReference type="InterPro" id="IPR035903">
    <property type="entry name" value="HesB-like_dom_sf"/>
</dbReference>
<protein>
    <submittedName>
        <fullName evidence="3">Iron-sulfur cluster assembly accessory protein</fullName>
    </submittedName>
</protein>
<reference evidence="3 4" key="1">
    <citation type="journal article" date="2017" name="Nature">
        <title>Atmospheric trace gases support primary production in Antarctic desert surface soil.</title>
        <authorList>
            <person name="Ji M."/>
            <person name="Greening C."/>
            <person name="Vanwonterghem I."/>
            <person name="Carere C.R."/>
            <person name="Bay S.K."/>
            <person name="Steen J.A."/>
            <person name="Montgomery K."/>
            <person name="Lines T."/>
            <person name="Beardall J."/>
            <person name="van Dorst J."/>
            <person name="Snape I."/>
            <person name="Stott M.B."/>
            <person name="Hugenholtz P."/>
            <person name="Ferrari B.C."/>
        </authorList>
    </citation>
    <scope>NUCLEOTIDE SEQUENCE [LARGE SCALE GENOMIC DNA]</scope>
    <source>
        <strain evidence="3">RRmetagenome_bin12</strain>
    </source>
</reference>
<dbReference type="Gene3D" id="3.30.300.130">
    <property type="entry name" value="Fe-S cluster assembly (FSCA)"/>
    <property type="match status" value="1"/>
</dbReference>
<accession>A0A2W6A5V6</accession>
<dbReference type="EMBL" id="QHBU01000232">
    <property type="protein sequence ID" value="PZR78934.1"/>
    <property type="molecule type" value="Genomic_DNA"/>
</dbReference>
<dbReference type="InterPro" id="IPR001075">
    <property type="entry name" value="NIF_FeS_clus_asmbl_NifU_C"/>
</dbReference>
<sequence>MEMTMKQPRISATDAALTRIEQVRVNRKQPQAGLRIAITGRENGAFVYDIQLVASGEERQGDMIVESIDGIPIHIPLGSAPYLDGISLDADLPMGAVRVVNPNPLWLDPVAEAVQRLLDAEINPSVASHGGHIDLLDVVEGVAFIHMGGGCQGCGMAEVTLGQGVRTAILDTFPEIREVRDTTDHAQGANPYYQAAKK</sequence>
<dbReference type="Gene3D" id="2.60.300.12">
    <property type="entry name" value="HesB-like domain"/>
    <property type="match status" value="1"/>
</dbReference>
<evidence type="ECO:0000313" key="3">
    <source>
        <dbReference type="EMBL" id="PZR78934.1"/>
    </source>
</evidence>
<name>A0A2W6A5V6_9BACT</name>
<feature type="domain" description="NIF system FeS cluster assembly NifU C-terminal" evidence="2">
    <location>
        <begin position="114"/>
        <end position="179"/>
    </location>
</feature>
<dbReference type="SUPFAM" id="SSF117916">
    <property type="entry name" value="Fe-S cluster assembly (FSCA) domain-like"/>
    <property type="match status" value="1"/>
</dbReference>
<dbReference type="AlphaFoldDB" id="A0A2W6A5V6"/>
<dbReference type="GO" id="GO:0016226">
    <property type="term" value="P:iron-sulfur cluster assembly"/>
    <property type="evidence" value="ECO:0007669"/>
    <property type="project" value="InterPro"/>
</dbReference>
<comment type="function">
    <text evidence="1">May be involved in the formation or repair of [Fe-S] clusters present in iron-sulfur proteins.</text>
</comment>
<dbReference type="GO" id="GO:0051536">
    <property type="term" value="F:iron-sulfur cluster binding"/>
    <property type="evidence" value="ECO:0007669"/>
    <property type="project" value="InterPro"/>
</dbReference>
<comment type="caution">
    <text evidence="3">The sequence shown here is derived from an EMBL/GenBank/DDBJ whole genome shotgun (WGS) entry which is preliminary data.</text>
</comment>
<organism evidence="3 4">
    <name type="scientific">Candidatus Aeolococcus gillhamiae</name>
    <dbReference type="NCBI Taxonomy" id="3127015"/>
    <lineage>
        <taxon>Bacteria</taxon>
        <taxon>Bacillati</taxon>
        <taxon>Candidatus Dormiibacterota</taxon>
        <taxon>Candidatus Dormibacteria</taxon>
        <taxon>Candidatus Aeolococcales</taxon>
        <taxon>Candidatus Aeolococcaceae</taxon>
        <taxon>Candidatus Aeolococcus</taxon>
    </lineage>
</organism>
<gene>
    <name evidence="3" type="ORF">DLM65_11790</name>
</gene>
<dbReference type="Proteomes" id="UP000248724">
    <property type="component" value="Unassembled WGS sequence"/>
</dbReference>
<dbReference type="SUPFAM" id="SSF89360">
    <property type="entry name" value="HesB-like domain"/>
    <property type="match status" value="1"/>
</dbReference>
<proteinExistence type="predicted"/>
<evidence type="ECO:0000259" key="2">
    <source>
        <dbReference type="Pfam" id="PF01106"/>
    </source>
</evidence>
<dbReference type="PANTHER" id="PTHR11178:SF51">
    <property type="entry name" value="FE_S BIOGENESIS PROTEIN NFUA"/>
    <property type="match status" value="1"/>
</dbReference>
<dbReference type="GO" id="GO:0005506">
    <property type="term" value="F:iron ion binding"/>
    <property type="evidence" value="ECO:0007669"/>
    <property type="project" value="InterPro"/>
</dbReference>
<evidence type="ECO:0000313" key="4">
    <source>
        <dbReference type="Proteomes" id="UP000248724"/>
    </source>
</evidence>
<evidence type="ECO:0000256" key="1">
    <source>
        <dbReference type="ARBA" id="ARBA00049958"/>
    </source>
</evidence>
<dbReference type="InterPro" id="IPR034904">
    <property type="entry name" value="FSCA_dom_sf"/>
</dbReference>
<dbReference type="PANTHER" id="PTHR11178">
    <property type="entry name" value="IRON-SULFUR CLUSTER SCAFFOLD PROTEIN NFU-RELATED"/>
    <property type="match status" value="1"/>
</dbReference>